<protein>
    <submittedName>
        <fullName evidence="2">Uncharacterized protein</fullName>
    </submittedName>
</protein>
<keyword evidence="3" id="KW-1185">Reference proteome</keyword>
<comment type="caution">
    <text evidence="2">The sequence shown here is derived from an EMBL/GenBank/DDBJ whole genome shotgun (WGS) entry which is preliminary data.</text>
</comment>
<keyword evidence="1" id="KW-1133">Transmembrane helix</keyword>
<feature type="transmembrane region" description="Helical" evidence="1">
    <location>
        <begin position="69"/>
        <end position="86"/>
    </location>
</feature>
<evidence type="ECO:0000313" key="2">
    <source>
        <dbReference type="EMBL" id="KAF2265564.1"/>
    </source>
</evidence>
<proteinExistence type="predicted"/>
<accession>A0A9P4KG91</accession>
<gene>
    <name evidence="2" type="ORF">CC78DRAFT_579056</name>
</gene>
<organism evidence="2 3">
    <name type="scientific">Lojkania enalia</name>
    <dbReference type="NCBI Taxonomy" id="147567"/>
    <lineage>
        <taxon>Eukaryota</taxon>
        <taxon>Fungi</taxon>
        <taxon>Dikarya</taxon>
        <taxon>Ascomycota</taxon>
        <taxon>Pezizomycotina</taxon>
        <taxon>Dothideomycetes</taxon>
        <taxon>Pleosporomycetidae</taxon>
        <taxon>Pleosporales</taxon>
        <taxon>Pleosporales incertae sedis</taxon>
        <taxon>Lojkania</taxon>
    </lineage>
</organism>
<dbReference type="EMBL" id="ML986604">
    <property type="protein sequence ID" value="KAF2265564.1"/>
    <property type="molecule type" value="Genomic_DNA"/>
</dbReference>
<name>A0A9P4KG91_9PLEO</name>
<evidence type="ECO:0000256" key="1">
    <source>
        <dbReference type="SAM" id="Phobius"/>
    </source>
</evidence>
<sequence length="105" mass="11609">MQGRNATQGAVTYQGASIAEANIDVLKEGAIRVRSNPSLASQLIHRGQQLLGSNKVPDVKHDFREFKNLFTIALQLLATVLFLTLLQRSAFSWNANTSRVFTEHA</sequence>
<keyword evidence="1" id="KW-0812">Transmembrane</keyword>
<dbReference type="Proteomes" id="UP000800093">
    <property type="component" value="Unassembled WGS sequence"/>
</dbReference>
<keyword evidence="1" id="KW-0472">Membrane</keyword>
<evidence type="ECO:0000313" key="3">
    <source>
        <dbReference type="Proteomes" id="UP000800093"/>
    </source>
</evidence>
<dbReference type="AlphaFoldDB" id="A0A9P4KG91"/>
<reference evidence="3" key="1">
    <citation type="journal article" date="2020" name="Stud. Mycol.">
        <title>101 Dothideomycetes genomes: A test case for predicting lifestyles and emergence of pathogens.</title>
        <authorList>
            <person name="Haridas S."/>
            <person name="Albert R."/>
            <person name="Binder M."/>
            <person name="Bloem J."/>
            <person name="LaButti K."/>
            <person name="Salamov A."/>
            <person name="Andreopoulos B."/>
            <person name="Baker S."/>
            <person name="Barry K."/>
            <person name="Bills G."/>
            <person name="Bluhm B."/>
            <person name="Cannon C."/>
            <person name="Castanera R."/>
            <person name="Culley D."/>
            <person name="Daum C."/>
            <person name="Ezra D."/>
            <person name="Gonzalez J."/>
            <person name="Henrissat B."/>
            <person name="Kuo A."/>
            <person name="Liang C."/>
            <person name="Lipzen A."/>
            <person name="Lutzoni F."/>
            <person name="Magnuson J."/>
            <person name="Mondo S."/>
            <person name="Nolan M."/>
            <person name="Ohm R."/>
            <person name="Pangilinan J."/>
            <person name="Park H.-J."/>
            <person name="Ramirez L."/>
            <person name="Alfaro M."/>
            <person name="Sun H."/>
            <person name="Tritt A."/>
            <person name="Yoshinaga Y."/>
            <person name="Zwiers L.-H."/>
            <person name="Turgeon B."/>
            <person name="Goodwin S."/>
            <person name="Spatafora J."/>
            <person name="Crous P."/>
            <person name="Grigoriev I."/>
        </authorList>
    </citation>
    <scope>NUCLEOTIDE SEQUENCE [LARGE SCALE GENOMIC DNA]</scope>
    <source>
        <strain evidence="3">CBS 304.66</strain>
    </source>
</reference>